<dbReference type="NCBIfam" id="NF033488">
    <property type="entry name" value="lmo0937_fam_TM"/>
    <property type="match status" value="1"/>
</dbReference>
<feature type="transmembrane region" description="Helical" evidence="1">
    <location>
        <begin position="6"/>
        <end position="39"/>
    </location>
</feature>
<keyword evidence="1" id="KW-0812">Transmembrane</keyword>
<evidence type="ECO:0000256" key="1">
    <source>
        <dbReference type="SAM" id="Phobius"/>
    </source>
</evidence>
<protein>
    <recommendedName>
        <fullName evidence="4">Lmo0937 family membrane protein</fullName>
    </recommendedName>
</protein>
<organism evidence="2 3">
    <name type="scientific">Arthrobacter liuii</name>
    <dbReference type="NCBI Taxonomy" id="1476996"/>
    <lineage>
        <taxon>Bacteria</taxon>
        <taxon>Bacillati</taxon>
        <taxon>Actinomycetota</taxon>
        <taxon>Actinomycetes</taxon>
        <taxon>Micrococcales</taxon>
        <taxon>Micrococcaceae</taxon>
        <taxon>Arthrobacter</taxon>
    </lineage>
</organism>
<dbReference type="Pfam" id="PF18919">
    <property type="entry name" value="DUF5670"/>
    <property type="match status" value="1"/>
</dbReference>
<keyword evidence="1" id="KW-0472">Membrane</keyword>
<gene>
    <name evidence="2" type="ORF">GCM10007170_26800</name>
</gene>
<evidence type="ECO:0000313" key="3">
    <source>
        <dbReference type="Proteomes" id="UP000643279"/>
    </source>
</evidence>
<reference evidence="3" key="1">
    <citation type="journal article" date="2019" name="Int. J. Syst. Evol. Microbiol.">
        <title>The Global Catalogue of Microorganisms (GCM) 10K type strain sequencing project: providing services to taxonomists for standard genome sequencing and annotation.</title>
        <authorList>
            <consortium name="The Broad Institute Genomics Platform"/>
            <consortium name="The Broad Institute Genome Sequencing Center for Infectious Disease"/>
            <person name="Wu L."/>
            <person name="Ma J."/>
        </authorList>
    </citation>
    <scope>NUCLEOTIDE SEQUENCE [LARGE SCALE GENOMIC DNA]</scope>
    <source>
        <strain evidence="3">CGMCC 1.12778</strain>
    </source>
</reference>
<proteinExistence type="predicted"/>
<dbReference type="InterPro" id="IPR043727">
    <property type="entry name" value="Lmo0937-like"/>
</dbReference>
<keyword evidence="3" id="KW-1185">Reference proteome</keyword>
<name>A0ABQ2AW60_9MICC</name>
<comment type="caution">
    <text evidence="2">The sequence shown here is derived from an EMBL/GenBank/DDBJ whole genome shotgun (WGS) entry which is preliminary data.</text>
</comment>
<dbReference type="EMBL" id="BMFW01000012">
    <property type="protein sequence ID" value="GGH97185.1"/>
    <property type="molecule type" value="Genomic_DNA"/>
</dbReference>
<evidence type="ECO:0008006" key="4">
    <source>
        <dbReference type="Google" id="ProtNLM"/>
    </source>
</evidence>
<keyword evidence="1" id="KW-1133">Transmembrane helix</keyword>
<dbReference type="Proteomes" id="UP000643279">
    <property type="component" value="Unassembled WGS sequence"/>
</dbReference>
<accession>A0ABQ2AW60</accession>
<sequence>MLLWIAIIIAVLWLLGLLANIGGGLIHILLVVAVIVLIIHFVQGRSRV</sequence>
<dbReference type="RefSeq" id="WP_188572086.1">
    <property type="nucleotide sequence ID" value="NZ_BMFW01000012.1"/>
</dbReference>
<evidence type="ECO:0000313" key="2">
    <source>
        <dbReference type="EMBL" id="GGH97185.1"/>
    </source>
</evidence>